<comment type="subcellular location">
    <subcellularLocation>
        <location evidence="1">Cell membrane</location>
        <topology evidence="1">Multi-pass membrane protein</topology>
    </subcellularLocation>
</comment>
<organism evidence="12 13">
    <name type="scientific">Caldibacillus thermoamylovorans</name>
    <dbReference type="NCBI Taxonomy" id="35841"/>
    <lineage>
        <taxon>Bacteria</taxon>
        <taxon>Bacillati</taxon>
        <taxon>Bacillota</taxon>
        <taxon>Bacilli</taxon>
        <taxon>Bacillales</taxon>
        <taxon>Bacillaceae</taxon>
        <taxon>Caldibacillus</taxon>
    </lineage>
</organism>
<dbReference type="SUPFAM" id="SSF52540">
    <property type="entry name" value="P-loop containing nucleoside triphosphate hydrolases"/>
    <property type="match status" value="1"/>
</dbReference>
<dbReference type="InterPro" id="IPR017871">
    <property type="entry name" value="ABC_transporter-like_CS"/>
</dbReference>
<name>A0A0D0G1Z4_9BACI</name>
<dbReference type="InterPro" id="IPR036640">
    <property type="entry name" value="ABC1_TM_sf"/>
</dbReference>
<feature type="transmembrane region" description="Helical" evidence="9">
    <location>
        <begin position="149"/>
        <end position="170"/>
    </location>
</feature>
<protein>
    <submittedName>
        <fullName evidence="12">Uncharacterized protein</fullName>
    </submittedName>
</protein>
<dbReference type="KEGG" id="bthv:CQJ30_18230"/>
<keyword evidence="4 9" id="KW-0812">Transmembrane</keyword>
<keyword evidence="7 9" id="KW-1133">Transmembrane helix</keyword>
<accession>A0A0D0G1Z4</accession>
<dbReference type="Gene3D" id="1.20.1560.10">
    <property type="entry name" value="ABC transporter type 1, transmembrane domain"/>
    <property type="match status" value="1"/>
</dbReference>
<dbReference type="GO" id="GO:0140359">
    <property type="term" value="F:ABC-type transporter activity"/>
    <property type="evidence" value="ECO:0007669"/>
    <property type="project" value="InterPro"/>
</dbReference>
<dbReference type="PROSITE" id="PS00211">
    <property type="entry name" value="ABC_TRANSPORTER_1"/>
    <property type="match status" value="1"/>
</dbReference>
<dbReference type="CDD" id="cd03228">
    <property type="entry name" value="ABCC_MRP_Like"/>
    <property type="match status" value="1"/>
</dbReference>
<dbReference type="InterPro" id="IPR003593">
    <property type="entry name" value="AAA+_ATPase"/>
</dbReference>
<evidence type="ECO:0000259" key="11">
    <source>
        <dbReference type="PROSITE" id="PS50929"/>
    </source>
</evidence>
<evidence type="ECO:0000256" key="7">
    <source>
        <dbReference type="ARBA" id="ARBA00022989"/>
    </source>
</evidence>
<evidence type="ECO:0000256" key="8">
    <source>
        <dbReference type="ARBA" id="ARBA00023136"/>
    </source>
</evidence>
<dbReference type="OrthoDB" id="9806127at2"/>
<dbReference type="Gene3D" id="3.40.50.300">
    <property type="entry name" value="P-loop containing nucleotide triphosphate hydrolases"/>
    <property type="match status" value="1"/>
</dbReference>
<dbReference type="AlphaFoldDB" id="A0A0D0G1Z4"/>
<dbReference type="PANTHER" id="PTHR24221:SF646">
    <property type="entry name" value="HAEMOLYSIN SECRETION ATP-BINDING PROTEIN"/>
    <property type="match status" value="1"/>
</dbReference>
<evidence type="ECO:0000256" key="5">
    <source>
        <dbReference type="ARBA" id="ARBA00022741"/>
    </source>
</evidence>
<dbReference type="Pfam" id="PF00005">
    <property type="entry name" value="ABC_tran"/>
    <property type="match status" value="1"/>
</dbReference>
<dbReference type="EMBL" id="JXLU01000136">
    <property type="protein sequence ID" value="KIO70895.1"/>
    <property type="molecule type" value="Genomic_DNA"/>
</dbReference>
<feature type="transmembrane region" description="Helical" evidence="9">
    <location>
        <begin position="262"/>
        <end position="287"/>
    </location>
</feature>
<evidence type="ECO:0000256" key="3">
    <source>
        <dbReference type="ARBA" id="ARBA00022475"/>
    </source>
</evidence>
<keyword evidence="8 9" id="KW-0472">Membrane</keyword>
<evidence type="ECO:0000256" key="9">
    <source>
        <dbReference type="SAM" id="Phobius"/>
    </source>
</evidence>
<evidence type="ECO:0000256" key="6">
    <source>
        <dbReference type="ARBA" id="ARBA00022840"/>
    </source>
</evidence>
<dbReference type="GO" id="GO:0016887">
    <property type="term" value="F:ATP hydrolysis activity"/>
    <property type="evidence" value="ECO:0007669"/>
    <property type="project" value="InterPro"/>
</dbReference>
<gene>
    <name evidence="12" type="ORF">B4167_1302</name>
</gene>
<evidence type="ECO:0000256" key="1">
    <source>
        <dbReference type="ARBA" id="ARBA00004651"/>
    </source>
</evidence>
<comment type="caution">
    <text evidence="12">The sequence shown here is derived from an EMBL/GenBank/DDBJ whole genome shotgun (WGS) entry which is preliminary data.</text>
</comment>
<feature type="domain" description="ABC transmembrane type-1" evidence="11">
    <location>
        <begin position="40"/>
        <end position="322"/>
    </location>
</feature>
<keyword evidence="3" id="KW-1003">Cell membrane</keyword>
<dbReference type="SMART" id="SM00382">
    <property type="entry name" value="AAA"/>
    <property type="match status" value="1"/>
</dbReference>
<keyword evidence="5" id="KW-0547">Nucleotide-binding</keyword>
<sequence length="610" mass="70556">MDIREYDDDRVTVKDIVKSVKMVPKTLMLIKNVDKKSFYIIIFLSLLMGIAPIITLFGSQNLLNAIGFQNIRIIISALIFYIFANLFSEIISGFTEYYQNKFQTLINYKLNLKVMDKCTKLSLRHFEDAEVYDMLQRVQNETPYKPFEVFLSILGTISAVVTLFSSVMILINWKPWVLIILIFIPVIFSLYFFKIGQREFNVSWLRAPEKRKSWYLSYLMTRDNTFKEVKLYNLAGYILKQFKEINKKFVGQDIKLFKRRTIFTFIFELVEQICINTVLVIVILSALAGEILVGHVVGLIQALNLISNNSRIILNTIHSLYKNNLYIIQLFEFLALDEEVLNKEGRLALGVDKIENIKIRNLTFSYPTNSKVVLKNINLDIHKGERIAIVGANGSGKSTLIKLLLKLYDHDEDSIFYNDVSIHDLDTAQLRKNIAVLFQDFVKYELKLRENVGFGDITRIEQDKELKQAMDRAQLNFIKDLDTQLGLWFVDGVQLSGGQWQKVAIARAFFRNASVYILDEPSSALDPISEKEVIDMFLDMTKDKIGIFISHRLSTAKLADKIVVMNDGEIIGIGTHHELLATNDLYRRMYELESMQNEVEYERFSERASL</sequence>
<dbReference type="InterPro" id="IPR039421">
    <property type="entry name" value="Type_1_exporter"/>
</dbReference>
<evidence type="ECO:0000256" key="2">
    <source>
        <dbReference type="ARBA" id="ARBA00022448"/>
    </source>
</evidence>
<dbReference type="GO" id="GO:0034040">
    <property type="term" value="F:ATPase-coupled lipid transmembrane transporter activity"/>
    <property type="evidence" value="ECO:0007669"/>
    <property type="project" value="TreeGrafter"/>
</dbReference>
<dbReference type="Proteomes" id="UP000032076">
    <property type="component" value="Unassembled WGS sequence"/>
</dbReference>
<feature type="transmembrane region" description="Helical" evidence="9">
    <location>
        <begin position="176"/>
        <end position="193"/>
    </location>
</feature>
<dbReference type="SUPFAM" id="SSF90123">
    <property type="entry name" value="ABC transporter transmembrane region"/>
    <property type="match status" value="1"/>
</dbReference>
<reference evidence="12 13" key="1">
    <citation type="submission" date="2015-01" db="EMBL/GenBank/DDBJ databases">
        <title>Draft Genome Sequences of Four Bacillus thermoamylovorans Strains, Isolated From Food Products.</title>
        <authorList>
            <person name="Krawcyk A.O."/>
            <person name="Berendsen E.M."/>
            <person name="Eijlander R.T."/>
            <person name="de Jong A."/>
            <person name="Wells-Bennik M."/>
            <person name="Kuipers O.P."/>
        </authorList>
    </citation>
    <scope>NUCLEOTIDE SEQUENCE [LARGE SCALE GENOMIC DNA]</scope>
    <source>
        <strain evidence="12 13">B4167</strain>
    </source>
</reference>
<dbReference type="RefSeq" id="WP_041845003.1">
    <property type="nucleotide sequence ID" value="NZ_CP023704.1"/>
</dbReference>
<dbReference type="FunFam" id="3.40.50.300:FF:000854">
    <property type="entry name" value="Multidrug ABC transporter ATP-binding protein"/>
    <property type="match status" value="1"/>
</dbReference>
<dbReference type="InterPro" id="IPR027417">
    <property type="entry name" value="P-loop_NTPase"/>
</dbReference>
<feature type="transmembrane region" description="Helical" evidence="9">
    <location>
        <begin position="71"/>
        <end position="91"/>
    </location>
</feature>
<keyword evidence="6" id="KW-0067">ATP-binding</keyword>
<evidence type="ECO:0000313" key="13">
    <source>
        <dbReference type="Proteomes" id="UP000032076"/>
    </source>
</evidence>
<dbReference type="GO" id="GO:0005886">
    <property type="term" value="C:plasma membrane"/>
    <property type="evidence" value="ECO:0007669"/>
    <property type="project" value="UniProtKB-SubCell"/>
</dbReference>
<dbReference type="PROSITE" id="PS50893">
    <property type="entry name" value="ABC_TRANSPORTER_2"/>
    <property type="match status" value="1"/>
</dbReference>
<dbReference type="PANTHER" id="PTHR24221">
    <property type="entry name" value="ATP-BINDING CASSETTE SUB-FAMILY B"/>
    <property type="match status" value="1"/>
</dbReference>
<dbReference type="PROSITE" id="PS50929">
    <property type="entry name" value="ABC_TM1F"/>
    <property type="match status" value="1"/>
</dbReference>
<feature type="domain" description="ABC transporter" evidence="10">
    <location>
        <begin position="357"/>
        <end position="592"/>
    </location>
</feature>
<dbReference type="GO" id="GO:0005524">
    <property type="term" value="F:ATP binding"/>
    <property type="evidence" value="ECO:0007669"/>
    <property type="project" value="UniProtKB-KW"/>
</dbReference>
<proteinExistence type="predicted"/>
<feature type="transmembrane region" description="Helical" evidence="9">
    <location>
        <begin position="38"/>
        <end position="59"/>
    </location>
</feature>
<evidence type="ECO:0000313" key="12">
    <source>
        <dbReference type="EMBL" id="KIO70895.1"/>
    </source>
</evidence>
<evidence type="ECO:0000259" key="10">
    <source>
        <dbReference type="PROSITE" id="PS50893"/>
    </source>
</evidence>
<evidence type="ECO:0000256" key="4">
    <source>
        <dbReference type="ARBA" id="ARBA00022692"/>
    </source>
</evidence>
<dbReference type="InterPro" id="IPR003439">
    <property type="entry name" value="ABC_transporter-like_ATP-bd"/>
</dbReference>
<keyword evidence="2" id="KW-0813">Transport</keyword>
<dbReference type="InterPro" id="IPR011527">
    <property type="entry name" value="ABC1_TM_dom"/>
</dbReference>